<feature type="coiled-coil region" evidence="1">
    <location>
        <begin position="227"/>
        <end position="254"/>
    </location>
</feature>
<name>A0A899G305_9ASCO</name>
<proteinExistence type="predicted"/>
<keyword evidence="1" id="KW-0175">Coiled coil</keyword>
<dbReference type="Proteomes" id="UP000663699">
    <property type="component" value="Chromosome 17"/>
</dbReference>
<reference evidence="3" key="1">
    <citation type="submission" date="2020-06" db="EMBL/GenBank/DDBJ databases">
        <title>Genomes of multiple members of Pneumocystis genus reveal paths to human pathogen Pneumocystis jirovecii.</title>
        <authorList>
            <person name="Cisse O.H."/>
            <person name="Ma L."/>
            <person name="Dekker J."/>
            <person name="Khil P."/>
            <person name="Jo J."/>
            <person name="Brenchley J."/>
            <person name="Blair R."/>
            <person name="Pahar B."/>
            <person name="Chabe M."/>
            <person name="Van Rompay K.A."/>
            <person name="Keesler R."/>
            <person name="Sukura A."/>
            <person name="Hirsch V."/>
            <person name="Kutty G."/>
            <person name="Liu Y."/>
            <person name="Peng L."/>
            <person name="Chen J."/>
            <person name="Song J."/>
            <person name="Weissenbacher-Lang C."/>
            <person name="Xu J."/>
            <person name="Upham N.S."/>
            <person name="Stajich J.E."/>
            <person name="Cuomo C.A."/>
            <person name="Cushion M.T."/>
            <person name="Kovacs J.A."/>
        </authorList>
    </citation>
    <scope>NUCLEOTIDE SEQUENCE</scope>
    <source>
        <strain evidence="3">2A</strain>
    </source>
</reference>
<protein>
    <submittedName>
        <fullName evidence="3">Uncharacterized protein</fullName>
    </submittedName>
</protein>
<feature type="compositionally biased region" description="Low complexity" evidence="2">
    <location>
        <begin position="134"/>
        <end position="172"/>
    </location>
</feature>
<sequence>MVGIGDPYGPDTFSKGRYSRKNDRTDYNDDLNKNVYDQGFDAHSSSMRSPRYGNAYRYSNYKRDYDDYRDKSKEYDRGSFKNHNAGGLDSFSSSRHEYGASGSDRSPRFRLRSPSPYSETSRSRNSPDPRHPLSSHSASSSSIKGSRESGYYGFSSSHKGSGSSYRHSSATSGNLSAYNQTSSGFRGYSGSSSRQYPFEGGYPSSSCRNSSNIFAWDMPTRTFISPIYEQEKDFMRLNEELESLNEKSKAIFKEKRLSMLEWQKLIYRSEKEAQNVEFAEKQLEATVNGSLFS</sequence>
<evidence type="ECO:0000256" key="1">
    <source>
        <dbReference type="SAM" id="Coils"/>
    </source>
</evidence>
<evidence type="ECO:0000313" key="3">
    <source>
        <dbReference type="EMBL" id="QSL67143.1"/>
    </source>
</evidence>
<dbReference type="AlphaFoldDB" id="A0A899G305"/>
<feature type="compositionally biased region" description="Basic and acidic residues" evidence="2">
    <location>
        <begin position="121"/>
        <end position="131"/>
    </location>
</feature>
<dbReference type="OrthoDB" id="5407469at2759"/>
<feature type="compositionally biased region" description="Basic and acidic residues" evidence="2">
    <location>
        <begin position="20"/>
        <end position="32"/>
    </location>
</feature>
<organism evidence="3 4">
    <name type="scientific">Pneumocystis wakefieldiae</name>
    <dbReference type="NCBI Taxonomy" id="38082"/>
    <lineage>
        <taxon>Eukaryota</taxon>
        <taxon>Fungi</taxon>
        <taxon>Dikarya</taxon>
        <taxon>Ascomycota</taxon>
        <taxon>Taphrinomycotina</taxon>
        <taxon>Pneumocystomycetes</taxon>
        <taxon>Pneumocystaceae</taxon>
        <taxon>Pneumocystis</taxon>
    </lineage>
</organism>
<feature type="compositionally biased region" description="Basic and acidic residues" evidence="2">
    <location>
        <begin position="61"/>
        <end position="79"/>
    </location>
</feature>
<evidence type="ECO:0000256" key="2">
    <source>
        <dbReference type="SAM" id="MobiDB-lite"/>
    </source>
</evidence>
<gene>
    <name evidence="3" type="ORF">MERGE_001532</name>
</gene>
<feature type="region of interest" description="Disordered" evidence="2">
    <location>
        <begin position="1"/>
        <end position="172"/>
    </location>
</feature>
<dbReference type="EMBL" id="CP054548">
    <property type="protein sequence ID" value="QSL67143.1"/>
    <property type="molecule type" value="Genomic_DNA"/>
</dbReference>
<accession>A0A899G305</accession>
<keyword evidence="4" id="KW-1185">Reference proteome</keyword>
<evidence type="ECO:0000313" key="4">
    <source>
        <dbReference type="Proteomes" id="UP000663699"/>
    </source>
</evidence>